<sequence length="1477" mass="161624">MTWLHDFFHAKNFQGFQRLLDGLNEKKASNPAGPSTSGGRSWNRPGSLASSSEVNSRDWLGRSVLHLAAVSTESIEYLKALLKHPAINVNLADSESQWTPLHRALYHANIPAACLLLQRSDLDINLKDKEGYTAFDVYNSTNNGTKPDINDKDAELFTWGANRNAALGLGDANDRVHPDKVVLHSKEDITDTEPLAKRFSPVFVKEIQMSKLHTGTNDSLSPIIQSPDTSLAVITSESSENLRVCGFGSGGRLGRGQQMQYDLNPLPQFDYTIVAVALGQDHTLAVTKAGEILSWGLNRFSQLGYVVETTPGKFVDEPIQTTPKKILNPLRKEVVIGVAACKTASACWTAEEVYTWGTNHGQLGYDKHAHPVQVLPRIVTKFSMPIVAMSLTDNVMACLLRSQQVECVWNDRHYRINFPIHAFPSEIQPYRPPQAIKASHIAKLVASENLIAALSSNGEVFTFSSPTSSSEQNVDSSNSARHPFQPQRIWALRKKFSSVKDVAIGSDGSIIVCTESGHVYVRIRNTKGAGKNFKFQRIQYLQRITHVSANSTGAFGALRVDFKARPIHVEGNSLAQDLGNVQPFLAILNSKSDGSFDSKSVDDAAAASTLPASSNLEPDDDEEQEDADIEQDIAKLRDLIRFLKREHDKLNSGTKSAKEDDVKHLPQGADTLIRIGGFTIPVHRVILASRSPRLLDLFHGTPIVNSDSKPKLSIRPMASRPGPGLGVNKITVLSVKGVNPLSVLVLVHYLYSDEVLAIWDRRINVALATYRLGIKVDAGLVKSDLQTLAGVLDLQPLQVVLQAPVKRVPSSSLPQHFGQLFEVAQNEEQQQDSSSSDARAPEALRPDVVLEFKDRNVWTHSTILRCRSAFFAGMFGSEEWTERRWSAEGVLRVEFRHLRWHVMQYVMRFMVCGEDREIFEVLAFAKTADDVLEFMFEVMAAATELLLDRLLLICSSIILSYLNIHNCCYILAEATHYHALQLIDRVQEYMAANLESLLESGFLDDLPNYLLQQLSTFIATRQSEKSSFTRTPVHVDSLLAKHWDWLSSEDIPTLIVRTLESINTENKRAKSARKPLPLSALPASPPLQKRASGDDLFAMDGVPDSSPSAPQEQLSSGANPRTPSKSTGLVWKVADAPRVDMKTVMAEAEVSNRSNPMAGPPKYSPRKASSDQRYQAPPHQKGSPTNPFVGPSTPTRASSIARNLKSPWRTMGEPVSASPAGISPLPPPGPQTPAQSSGLSATRPPALVKARSPGQPQKSSASEAFPSLLGPVITPTKQSSKAGASIRSASGKAWTIPPPEPVNPHPDSISTSPTGGAMSFAAIQRAQEEHISAGPSKDSKRSLRDIQQEEAEMQQEADFLKWWEEEEERVKKEMAALESYQNQHQNQRQQQHHGGGKRGGKQPGQQGSSSSGGSKRKGKGPGSKQGSGAGGETEQSRSGKERASGQSGPPARGPSSDKPSNAKSSQISHRQQKKPVG</sequence>
<feature type="compositionally biased region" description="Polar residues" evidence="3">
    <location>
        <begin position="1457"/>
        <end position="1469"/>
    </location>
</feature>
<dbReference type="SUPFAM" id="SSF50985">
    <property type="entry name" value="RCC1/BLIP-II"/>
    <property type="match status" value="1"/>
</dbReference>
<feature type="region of interest" description="Disordered" evidence="3">
    <location>
        <begin position="1067"/>
        <end position="1133"/>
    </location>
</feature>
<evidence type="ECO:0000256" key="3">
    <source>
        <dbReference type="SAM" id="MobiDB-lite"/>
    </source>
</evidence>
<dbReference type="OrthoDB" id="1893551at2759"/>
<dbReference type="CDD" id="cd18500">
    <property type="entry name" value="BACK_IBtk"/>
    <property type="match status" value="1"/>
</dbReference>
<keyword evidence="1" id="KW-0677">Repeat</keyword>
<dbReference type="InterPro" id="IPR000408">
    <property type="entry name" value="Reg_chr_condens"/>
</dbReference>
<dbReference type="Gene3D" id="3.30.710.10">
    <property type="entry name" value="Potassium Channel Kv1.1, Chain A"/>
    <property type="match status" value="2"/>
</dbReference>
<dbReference type="InterPro" id="IPR000210">
    <property type="entry name" value="BTB/POZ_dom"/>
</dbReference>
<dbReference type="SMART" id="SM00248">
    <property type="entry name" value="ANK"/>
    <property type="match status" value="2"/>
</dbReference>
<feature type="domain" description="BTB" evidence="4">
    <location>
        <begin position="846"/>
        <end position="914"/>
    </location>
</feature>
<comment type="caution">
    <text evidence="5">The sequence shown here is derived from an EMBL/GenBank/DDBJ whole genome shotgun (WGS) entry which is preliminary data.</text>
</comment>
<evidence type="ECO:0000256" key="2">
    <source>
        <dbReference type="PROSITE-ProRule" id="PRU00235"/>
    </source>
</evidence>
<reference evidence="5" key="1">
    <citation type="submission" date="2022-06" db="EMBL/GenBank/DDBJ databases">
        <title>Genome Sequence of Candolleomyces eurysporus.</title>
        <authorList>
            <person name="Buettner E."/>
        </authorList>
    </citation>
    <scope>NUCLEOTIDE SEQUENCE</scope>
    <source>
        <strain evidence="5">VTCC 930004</strain>
    </source>
</reference>
<feature type="compositionally biased region" description="Polar residues" evidence="3">
    <location>
        <begin position="1182"/>
        <end position="1201"/>
    </location>
</feature>
<organism evidence="5 6">
    <name type="scientific">Candolleomyces eurysporus</name>
    <dbReference type="NCBI Taxonomy" id="2828524"/>
    <lineage>
        <taxon>Eukaryota</taxon>
        <taxon>Fungi</taxon>
        <taxon>Dikarya</taxon>
        <taxon>Basidiomycota</taxon>
        <taxon>Agaricomycotina</taxon>
        <taxon>Agaricomycetes</taxon>
        <taxon>Agaricomycetidae</taxon>
        <taxon>Agaricales</taxon>
        <taxon>Agaricineae</taxon>
        <taxon>Psathyrellaceae</taxon>
        <taxon>Candolleomyces</taxon>
    </lineage>
</organism>
<keyword evidence="6" id="KW-1185">Reference proteome</keyword>
<dbReference type="SUPFAM" id="SSF48403">
    <property type="entry name" value="Ankyrin repeat"/>
    <property type="match status" value="1"/>
</dbReference>
<feature type="repeat" description="RCC1" evidence="2">
    <location>
        <begin position="240"/>
        <end position="289"/>
    </location>
</feature>
<proteinExistence type="predicted"/>
<dbReference type="Gene3D" id="1.25.40.20">
    <property type="entry name" value="Ankyrin repeat-containing domain"/>
    <property type="match status" value="1"/>
</dbReference>
<dbReference type="InterPro" id="IPR051625">
    <property type="entry name" value="Signaling_Regulatory_Domain"/>
</dbReference>
<feature type="domain" description="BTB" evidence="4">
    <location>
        <begin position="669"/>
        <end position="755"/>
    </location>
</feature>
<evidence type="ECO:0000259" key="4">
    <source>
        <dbReference type="PROSITE" id="PS50097"/>
    </source>
</evidence>
<evidence type="ECO:0000313" key="6">
    <source>
        <dbReference type="Proteomes" id="UP001140091"/>
    </source>
</evidence>
<feature type="non-terminal residue" evidence="5">
    <location>
        <position position="1477"/>
    </location>
</feature>
<accession>A0A9W8IZF2</accession>
<feature type="compositionally biased region" description="Basic residues" evidence="3">
    <location>
        <begin position="1390"/>
        <end position="1400"/>
    </location>
</feature>
<dbReference type="PROSITE" id="PS50097">
    <property type="entry name" value="BTB"/>
    <property type="match status" value="2"/>
</dbReference>
<evidence type="ECO:0000313" key="5">
    <source>
        <dbReference type="EMBL" id="KAJ2921453.1"/>
    </source>
</evidence>
<dbReference type="InterPro" id="IPR002110">
    <property type="entry name" value="Ankyrin_rpt"/>
</dbReference>
<gene>
    <name evidence="5" type="ORF">H1R20_g15641</name>
</gene>
<feature type="compositionally biased region" description="Polar residues" evidence="3">
    <location>
        <begin position="1105"/>
        <end position="1127"/>
    </location>
</feature>
<dbReference type="InterPro" id="IPR036770">
    <property type="entry name" value="Ankyrin_rpt-contain_sf"/>
</dbReference>
<dbReference type="Pfam" id="PF12796">
    <property type="entry name" value="Ank_2"/>
    <property type="match status" value="1"/>
</dbReference>
<dbReference type="Gene3D" id="2.130.10.30">
    <property type="entry name" value="Regulator of chromosome condensation 1/beta-lactamase-inhibitor protein II"/>
    <property type="match status" value="1"/>
</dbReference>
<feature type="region of interest" description="Disordered" evidence="3">
    <location>
        <begin position="1374"/>
        <end position="1477"/>
    </location>
</feature>
<feature type="compositionally biased region" description="Basic and acidic residues" evidence="3">
    <location>
        <begin position="1326"/>
        <end position="1347"/>
    </location>
</feature>
<dbReference type="Pfam" id="PF13540">
    <property type="entry name" value="RCC1_2"/>
    <property type="match status" value="1"/>
</dbReference>
<dbReference type="PANTHER" id="PTHR22872">
    <property type="entry name" value="BTK-BINDING PROTEIN-RELATED"/>
    <property type="match status" value="1"/>
</dbReference>
<evidence type="ECO:0000256" key="1">
    <source>
        <dbReference type="ARBA" id="ARBA00022737"/>
    </source>
</evidence>
<dbReference type="InterPro" id="IPR011333">
    <property type="entry name" value="SKP1/BTB/POZ_sf"/>
</dbReference>
<dbReference type="PANTHER" id="PTHR22872:SF2">
    <property type="entry name" value="INHIBITOR OF BRUTON TYROSINE KINASE"/>
    <property type="match status" value="1"/>
</dbReference>
<dbReference type="PROSITE" id="PS50012">
    <property type="entry name" value="RCC1_3"/>
    <property type="match status" value="1"/>
</dbReference>
<name>A0A9W8IZF2_9AGAR</name>
<dbReference type="SUPFAM" id="SSF54695">
    <property type="entry name" value="POZ domain"/>
    <property type="match status" value="2"/>
</dbReference>
<feature type="compositionally biased region" description="Basic and acidic residues" evidence="3">
    <location>
        <begin position="1434"/>
        <end position="1443"/>
    </location>
</feature>
<protein>
    <recommendedName>
        <fullName evidence="4">BTB domain-containing protein</fullName>
    </recommendedName>
</protein>
<feature type="compositionally biased region" description="Acidic residues" evidence="3">
    <location>
        <begin position="617"/>
        <end position="627"/>
    </location>
</feature>
<feature type="compositionally biased region" description="Gly residues" evidence="3">
    <location>
        <begin position="1420"/>
        <end position="1431"/>
    </location>
</feature>
<dbReference type="Pfam" id="PF00651">
    <property type="entry name" value="BTB"/>
    <property type="match status" value="1"/>
</dbReference>
<dbReference type="EMBL" id="JANBPK010001600">
    <property type="protein sequence ID" value="KAJ2921453.1"/>
    <property type="molecule type" value="Genomic_DNA"/>
</dbReference>
<feature type="region of interest" description="Disordered" evidence="3">
    <location>
        <begin position="25"/>
        <end position="52"/>
    </location>
</feature>
<feature type="compositionally biased region" description="Low complexity" evidence="3">
    <location>
        <begin position="1403"/>
        <end position="1413"/>
    </location>
</feature>
<feature type="region of interest" description="Disordered" evidence="3">
    <location>
        <begin position="1148"/>
        <end position="1355"/>
    </location>
</feature>
<feature type="region of interest" description="Disordered" evidence="3">
    <location>
        <begin position="608"/>
        <end position="627"/>
    </location>
</feature>
<dbReference type="Proteomes" id="UP001140091">
    <property type="component" value="Unassembled WGS sequence"/>
</dbReference>
<dbReference type="InterPro" id="IPR009091">
    <property type="entry name" value="RCC1/BLIP-II"/>
</dbReference>
<dbReference type="CDD" id="cd18186">
    <property type="entry name" value="BTB_POZ_ZBTB_KLHL-like"/>
    <property type="match status" value="2"/>
</dbReference>
<dbReference type="SMART" id="SM00225">
    <property type="entry name" value="BTB"/>
    <property type="match status" value="2"/>
</dbReference>